<keyword evidence="2 5" id="KW-0645">Protease</keyword>
<dbReference type="Proteomes" id="UP000051634">
    <property type="component" value="Unassembled WGS sequence"/>
</dbReference>
<keyword evidence="4" id="KW-0378">Hydrolase</keyword>
<evidence type="ECO:0000256" key="1">
    <source>
        <dbReference type="ARBA" id="ARBA00006814"/>
    </source>
</evidence>
<dbReference type="PANTHER" id="PTHR30302:SF1">
    <property type="entry name" value="HYDROGENASE 2 MATURATION PROTEASE"/>
    <property type="match status" value="1"/>
</dbReference>
<evidence type="ECO:0000313" key="6">
    <source>
        <dbReference type="Proteomes" id="UP000051634"/>
    </source>
</evidence>
<dbReference type="SUPFAM" id="SSF53163">
    <property type="entry name" value="HybD-like"/>
    <property type="match status" value="1"/>
</dbReference>
<evidence type="ECO:0000256" key="2">
    <source>
        <dbReference type="ARBA" id="ARBA00022670"/>
    </source>
</evidence>
<proteinExistence type="inferred from homology"/>
<sequence>MSIENVLILGIGNLLFSDEGVGVQLVERLRRQLGEQAGLECLDGGTLSFTLAEPIARADGLVVVDAARMQAEPGEIGVFCGLEMDRYLSGNRQSVHEVSLGDLLDISRLSEQLPEQCCLVGIEPASMEWGERLSPPVEAAVEPAIERILTILSRWEFPVTGKGIRHTRGAD</sequence>
<comment type="caution">
    <text evidence="5">The sequence shown here is derived from an EMBL/GenBank/DDBJ whole genome shotgun (WGS) entry which is preliminary data.</text>
</comment>
<gene>
    <name evidence="5" type="ORF">Ga0074115_1187</name>
</gene>
<dbReference type="EMBL" id="LDXT01000079">
    <property type="protein sequence ID" value="KRT55415.1"/>
    <property type="molecule type" value="Genomic_DNA"/>
</dbReference>
<dbReference type="InterPro" id="IPR000671">
    <property type="entry name" value="Peptidase_A31"/>
</dbReference>
<evidence type="ECO:0000313" key="5">
    <source>
        <dbReference type="EMBL" id="KRT55415.1"/>
    </source>
</evidence>
<organism evidence="5 6">
    <name type="scientific">endosymbiont of Ridgeia piscesae</name>
    <dbReference type="NCBI Taxonomy" id="54398"/>
    <lineage>
        <taxon>Bacteria</taxon>
        <taxon>Pseudomonadati</taxon>
        <taxon>Pseudomonadota</taxon>
        <taxon>Gammaproteobacteria</taxon>
        <taxon>sulfur-oxidizing symbionts</taxon>
    </lineage>
</organism>
<dbReference type="OrthoDB" id="9792731at2"/>
<dbReference type="Pfam" id="PF01750">
    <property type="entry name" value="HycI"/>
    <property type="match status" value="1"/>
</dbReference>
<accession>A0A0T5YXU2</accession>
<dbReference type="Gene3D" id="3.40.50.1450">
    <property type="entry name" value="HybD-like"/>
    <property type="match status" value="1"/>
</dbReference>
<dbReference type="GO" id="GO:0004190">
    <property type="term" value="F:aspartic-type endopeptidase activity"/>
    <property type="evidence" value="ECO:0007669"/>
    <property type="project" value="UniProtKB-KW"/>
</dbReference>
<evidence type="ECO:0000256" key="4">
    <source>
        <dbReference type="ARBA" id="ARBA00022801"/>
    </source>
</evidence>
<name>A0A0T5YXU2_9GAMM</name>
<reference evidence="5 6" key="1">
    <citation type="submission" date="2015-11" db="EMBL/GenBank/DDBJ databases">
        <title>The genome of Candidatus Endoriftia persephone in Ridgeia piscesae and population structure of the North Eastern Pacific vestimentiferan symbionts.</title>
        <authorList>
            <person name="Perez M."/>
            <person name="Juniper K.S."/>
        </authorList>
    </citation>
    <scope>NUCLEOTIDE SEQUENCE [LARGE SCALE GENOMIC DNA]</scope>
    <source>
        <strain evidence="5">Ind11</strain>
    </source>
</reference>
<dbReference type="RefSeq" id="WP_060528217.1">
    <property type="nucleotide sequence ID" value="NZ_KQ557119.1"/>
</dbReference>
<dbReference type="GO" id="GO:0008047">
    <property type="term" value="F:enzyme activator activity"/>
    <property type="evidence" value="ECO:0007669"/>
    <property type="project" value="InterPro"/>
</dbReference>
<dbReference type="GO" id="GO:0016485">
    <property type="term" value="P:protein processing"/>
    <property type="evidence" value="ECO:0007669"/>
    <property type="project" value="TreeGrafter"/>
</dbReference>
<dbReference type="AlphaFoldDB" id="A0A0T5YXU2"/>
<dbReference type="CDD" id="cd06062">
    <property type="entry name" value="H2MP_MemB-H2up"/>
    <property type="match status" value="1"/>
</dbReference>
<dbReference type="PANTHER" id="PTHR30302">
    <property type="entry name" value="HYDROGENASE 1 MATURATION PROTEASE"/>
    <property type="match status" value="1"/>
</dbReference>
<keyword evidence="6" id="KW-1185">Reference proteome</keyword>
<comment type="similarity">
    <text evidence="1">Belongs to the peptidase A31 family.</text>
</comment>
<keyword evidence="3" id="KW-0064">Aspartyl protease</keyword>
<evidence type="ECO:0000256" key="3">
    <source>
        <dbReference type="ARBA" id="ARBA00022750"/>
    </source>
</evidence>
<protein>
    <submittedName>
        <fullName evidence="5">Hydrogenase maturation protease</fullName>
    </submittedName>
</protein>
<dbReference type="PRINTS" id="PR00446">
    <property type="entry name" value="HYDRGNUPTAKE"/>
</dbReference>
<dbReference type="NCBIfam" id="TIGR00072">
    <property type="entry name" value="hydrog_prot"/>
    <property type="match status" value="1"/>
</dbReference>
<dbReference type="InterPro" id="IPR023430">
    <property type="entry name" value="Pept_HybD-like_dom_sf"/>
</dbReference>